<name>A0A2S0HXB2_9FLAO</name>
<dbReference type="EMBL" id="CP027062">
    <property type="protein sequence ID" value="AVI51299.1"/>
    <property type="molecule type" value="Genomic_DNA"/>
</dbReference>
<dbReference type="OrthoDB" id="892266at2"/>
<gene>
    <name evidence="1" type="ORF">C5O00_08970</name>
</gene>
<dbReference type="PROSITE" id="PS51257">
    <property type="entry name" value="PROKAR_LIPOPROTEIN"/>
    <property type="match status" value="1"/>
</dbReference>
<proteinExistence type="predicted"/>
<dbReference type="KEGG" id="aue:C5O00_08970"/>
<sequence length="227" mass="25880">MKYLPALFLLLTLLSSCNERQNNKDPEGSSIDNSNLTPAEAIANRYGEANWDRVSQLNFSFNVKSGGREFKRSFQWFPKTDDVVFTSDTDTIEYNRNATLDSLALYADKRFINDTYWLLAPYKLVWDEGVSISEEKNVIAPISGDTLHKLTILYDGGGGYTPGDAYDLYFTDNYAVKEWGYRRNNADKTSTATLWMKEKNLNGIILNTHHQDSTGNFQLFFTDVSIK</sequence>
<protein>
    <submittedName>
        <fullName evidence="1">Uncharacterized protein</fullName>
    </submittedName>
</protein>
<reference evidence="1 2" key="1">
    <citation type="submission" date="2018-02" db="EMBL/GenBank/DDBJ databases">
        <title>Genomic analysis of the strain RR4-38 isolated from a seawater recirculating aquaculture system.</title>
        <authorList>
            <person name="Kim Y.-S."/>
            <person name="Jang Y.H."/>
            <person name="Kim K.-H."/>
        </authorList>
    </citation>
    <scope>NUCLEOTIDE SEQUENCE [LARGE SCALE GENOMIC DNA]</scope>
    <source>
        <strain evidence="1 2">RR4-38</strain>
    </source>
</reference>
<organism evidence="1 2">
    <name type="scientific">Pukyongia salina</name>
    <dbReference type="NCBI Taxonomy" id="2094025"/>
    <lineage>
        <taxon>Bacteria</taxon>
        <taxon>Pseudomonadati</taxon>
        <taxon>Bacteroidota</taxon>
        <taxon>Flavobacteriia</taxon>
        <taxon>Flavobacteriales</taxon>
        <taxon>Flavobacteriaceae</taxon>
        <taxon>Pukyongia</taxon>
    </lineage>
</organism>
<accession>A0A2S0HXB2</accession>
<dbReference type="Proteomes" id="UP000238442">
    <property type="component" value="Chromosome"/>
</dbReference>
<dbReference type="AlphaFoldDB" id="A0A2S0HXB2"/>
<evidence type="ECO:0000313" key="1">
    <source>
        <dbReference type="EMBL" id="AVI51299.1"/>
    </source>
</evidence>
<dbReference type="RefSeq" id="WP_105216540.1">
    <property type="nucleotide sequence ID" value="NZ_CP027062.1"/>
</dbReference>
<evidence type="ECO:0000313" key="2">
    <source>
        <dbReference type="Proteomes" id="UP000238442"/>
    </source>
</evidence>
<keyword evidence="2" id="KW-1185">Reference proteome</keyword>